<evidence type="ECO:0000256" key="2">
    <source>
        <dbReference type="SAM" id="Phobius"/>
    </source>
</evidence>
<feature type="compositionally biased region" description="Basic and acidic residues" evidence="1">
    <location>
        <begin position="7"/>
        <end position="22"/>
    </location>
</feature>
<name>A0ABY5F7C2_9ACTN</name>
<accession>A0ABY5F7C2</accession>
<feature type="compositionally biased region" description="Acidic residues" evidence="1">
    <location>
        <begin position="76"/>
        <end position="94"/>
    </location>
</feature>
<sequence length="182" mass="19177">MSTSDQGQDRVRTQREGRDRGTDTPIAEGTMAQAAEDTASDTRTDADTRTDTDTEVRTDADVRTGAGADARSDAAADVDADTDADGYGDGDRDDDGERRLTPRQARRLRIALSSVGMVAMGVVLALRIASRSSVLVVGVYGLALILCGVVIELSRNGRTRLGSWLLGVGLVAAVGADWLLLP</sequence>
<dbReference type="RefSeq" id="WP_255239139.1">
    <property type="nucleotide sequence ID" value="NZ_CP101397.1"/>
</dbReference>
<dbReference type="Proteomes" id="UP001058236">
    <property type="component" value="Chromosome"/>
</dbReference>
<keyword evidence="4" id="KW-1185">Reference proteome</keyword>
<keyword evidence="2" id="KW-1133">Transmembrane helix</keyword>
<evidence type="ECO:0000313" key="3">
    <source>
        <dbReference type="EMBL" id="UTR79540.1"/>
    </source>
</evidence>
<dbReference type="EMBL" id="CP101397">
    <property type="protein sequence ID" value="UTR79540.1"/>
    <property type="molecule type" value="Genomic_DNA"/>
</dbReference>
<protein>
    <submittedName>
        <fullName evidence="3">Uncharacterized protein</fullName>
    </submittedName>
</protein>
<evidence type="ECO:0000256" key="1">
    <source>
        <dbReference type="SAM" id="MobiDB-lite"/>
    </source>
</evidence>
<keyword evidence="2" id="KW-0472">Membrane</keyword>
<feature type="transmembrane region" description="Helical" evidence="2">
    <location>
        <begin position="134"/>
        <end position="154"/>
    </location>
</feature>
<feature type="compositionally biased region" description="Basic and acidic residues" evidence="1">
    <location>
        <begin position="40"/>
        <end position="62"/>
    </location>
</feature>
<feature type="region of interest" description="Disordered" evidence="1">
    <location>
        <begin position="1"/>
        <end position="101"/>
    </location>
</feature>
<reference evidence="3" key="1">
    <citation type="submission" date="2022-07" db="EMBL/GenBank/DDBJ databases">
        <title>Genomic of Streptomyces cavourensis F2.</title>
        <authorList>
            <person name="Hu S."/>
            <person name="Liang W."/>
        </authorList>
    </citation>
    <scope>NUCLEOTIDE SEQUENCE</scope>
    <source>
        <strain evidence="3">F2</strain>
    </source>
</reference>
<feature type="transmembrane region" description="Helical" evidence="2">
    <location>
        <begin position="161"/>
        <end position="181"/>
    </location>
</feature>
<proteinExistence type="predicted"/>
<evidence type="ECO:0000313" key="4">
    <source>
        <dbReference type="Proteomes" id="UP001058236"/>
    </source>
</evidence>
<feature type="compositionally biased region" description="Low complexity" evidence="1">
    <location>
        <begin position="63"/>
        <end position="75"/>
    </location>
</feature>
<feature type="transmembrane region" description="Helical" evidence="2">
    <location>
        <begin position="108"/>
        <end position="128"/>
    </location>
</feature>
<organism evidence="3 4">
    <name type="scientific">Streptomyces cavourensis</name>
    <dbReference type="NCBI Taxonomy" id="67258"/>
    <lineage>
        <taxon>Bacteria</taxon>
        <taxon>Bacillati</taxon>
        <taxon>Actinomycetota</taxon>
        <taxon>Actinomycetes</taxon>
        <taxon>Kitasatosporales</taxon>
        <taxon>Streptomycetaceae</taxon>
        <taxon>Streptomyces</taxon>
    </lineage>
</organism>
<keyword evidence="2" id="KW-0812">Transmembrane</keyword>
<gene>
    <name evidence="3" type="ORF">NLU04_14250</name>
</gene>